<reference evidence="2" key="1">
    <citation type="submission" date="2016-07" db="EMBL/GenBank/DDBJ databases">
        <title>Genomics reveals synergistic degradation of pyrene by five bacteria in a mangrove sediment-derived bacterial consortium.</title>
        <authorList>
            <person name="Wanapaisan P."/>
            <person name="Vejarano F."/>
            <person name="Chakraborty J."/>
            <person name="Shintani M."/>
            <person name="Muangchinda C."/>
            <person name="Laothamteep N."/>
            <person name="Suzuki-Minakuchi C."/>
            <person name="Inoue K."/>
            <person name="Nojiri H."/>
            <person name="Pinyakong O."/>
        </authorList>
    </citation>
    <scope>NUCLEOTIDE SEQUENCE</scope>
    <source>
        <strain evidence="2">PW1</strain>
    </source>
</reference>
<dbReference type="AlphaFoldDB" id="A0A292GSD3"/>
<dbReference type="EMBL" id="LC171369">
    <property type="protein sequence ID" value="BBA74409.1"/>
    <property type="molecule type" value="Genomic_DNA"/>
</dbReference>
<accession>A0A292GSD3</accession>
<proteinExistence type="predicted"/>
<name>A0A292GSD3_9HYPH</name>
<evidence type="ECO:0000256" key="1">
    <source>
        <dbReference type="SAM" id="MobiDB-lite"/>
    </source>
</evidence>
<organism evidence="2">
    <name type="scientific">Ochrobactrum sp. PW1</name>
    <dbReference type="NCBI Taxonomy" id="1882222"/>
    <lineage>
        <taxon>Bacteria</taxon>
        <taxon>Pseudomonadati</taxon>
        <taxon>Pseudomonadota</taxon>
        <taxon>Alphaproteobacteria</taxon>
        <taxon>Hyphomicrobiales</taxon>
        <taxon>Brucellaceae</taxon>
        <taxon>Brucella/Ochrobactrum group</taxon>
        <taxon>Ochrobactrum</taxon>
    </lineage>
</organism>
<evidence type="ECO:0000313" key="2">
    <source>
        <dbReference type="EMBL" id="BBA74409.1"/>
    </source>
</evidence>
<sequence>MSGAPVKPVENMEGNTMKSERPKRPKRAKLTDDVIREIWKLLCEGWFQHDIAARLGINQGRISEVNTGKRGSHITGLRPA</sequence>
<protein>
    <submittedName>
        <fullName evidence="2">Uncharacterized protein</fullName>
    </submittedName>
</protein>
<feature type="region of interest" description="Disordered" evidence="1">
    <location>
        <begin position="1"/>
        <end position="28"/>
    </location>
</feature>